<name>A0A8T9MTW5_9NEIS</name>
<gene>
    <name evidence="1" type="ORF">LVJ77_11005</name>
</gene>
<dbReference type="Proteomes" id="UP000831534">
    <property type="component" value="Chromosome"/>
</dbReference>
<dbReference type="EMBL" id="CP091521">
    <property type="protein sequence ID" value="UOP04701.1"/>
    <property type="molecule type" value="Genomic_DNA"/>
</dbReference>
<dbReference type="KEGG" id="ckh:LVJ77_11005"/>
<evidence type="ECO:0000313" key="1">
    <source>
        <dbReference type="EMBL" id="UOP04701.1"/>
    </source>
</evidence>
<proteinExistence type="predicted"/>
<reference evidence="1" key="2">
    <citation type="submission" date="2024-09" db="EMBL/GenBank/DDBJ databases">
        <authorList>
            <person name="Veyrier F.J."/>
        </authorList>
    </citation>
    <scope>NUCLEOTIDE SEQUENCE</scope>
    <source>
        <strain evidence="1">17694</strain>
    </source>
</reference>
<evidence type="ECO:0000313" key="2">
    <source>
        <dbReference type="Proteomes" id="UP000831534"/>
    </source>
</evidence>
<organism evidence="1 2">
    <name type="scientific">Conchiformibius kuhniae</name>
    <dbReference type="NCBI Taxonomy" id="211502"/>
    <lineage>
        <taxon>Bacteria</taxon>
        <taxon>Pseudomonadati</taxon>
        <taxon>Pseudomonadota</taxon>
        <taxon>Betaproteobacteria</taxon>
        <taxon>Neisseriales</taxon>
        <taxon>Neisseriaceae</taxon>
        <taxon>Conchiformibius</taxon>
    </lineage>
</organism>
<sequence length="45" mass="5295">MADYVAVQAHHIIPLGVFNDLDDEIRKEFHQIFDTLQKESKRRLG</sequence>
<protein>
    <submittedName>
        <fullName evidence="1">Uncharacterized protein</fullName>
    </submittedName>
</protein>
<dbReference type="RefSeq" id="WP_376986753.1">
    <property type="nucleotide sequence ID" value="NZ_CP091521.1"/>
</dbReference>
<dbReference type="AlphaFoldDB" id="A0A8T9MTW5"/>
<keyword evidence="2" id="KW-1185">Reference proteome</keyword>
<accession>A0A8T9MTW5</accession>
<reference evidence="1" key="1">
    <citation type="journal article" date="2022" name="Res Sq">
        <title>Evolution of multicellular longitudinally dividing oral cavity symbionts (Neisseriaceae).</title>
        <authorList>
            <person name="Nyongesa S."/>
            <person name="Weber P."/>
            <person name="Bernet E."/>
            <person name="Pullido F."/>
            <person name="Nieckarz M."/>
            <person name="Delaby M."/>
            <person name="Nieves C."/>
            <person name="Viehboeck T."/>
            <person name="Krause N."/>
            <person name="Rivera-Millot A."/>
            <person name="Nakamura A."/>
            <person name="Vischer N."/>
            <person name="VanNieuwenhze M."/>
            <person name="Brun Y."/>
            <person name="Cava F."/>
            <person name="Bulgheresi S."/>
            <person name="Veyrier F."/>
        </authorList>
    </citation>
    <scope>NUCLEOTIDE SEQUENCE</scope>
    <source>
        <strain evidence="1">17694</strain>
    </source>
</reference>